<dbReference type="InterPro" id="IPR001509">
    <property type="entry name" value="Epimerase_deHydtase"/>
</dbReference>
<protein>
    <submittedName>
        <fullName evidence="3">NAD(P)-dependent oxidoreductase</fullName>
    </submittedName>
</protein>
<dbReference type="KEGG" id="haei:MUN82_13455"/>
<reference evidence="3 4" key="1">
    <citation type="submission" date="2022-04" db="EMBL/GenBank/DDBJ databases">
        <title>Hymenobacter sp. isolated from the air.</title>
        <authorList>
            <person name="Won M."/>
            <person name="Lee C.-M."/>
            <person name="Woen H.-Y."/>
            <person name="Kwon S.-W."/>
        </authorList>
    </citation>
    <scope>NUCLEOTIDE SEQUENCE [LARGE SCALE GENOMIC DNA]</scope>
    <source>
        <strain evidence="4">5413 J-13</strain>
    </source>
</reference>
<dbReference type="Gene3D" id="3.40.50.720">
    <property type="entry name" value="NAD(P)-binding Rossmann-like Domain"/>
    <property type="match status" value="1"/>
</dbReference>
<sequence length="231" mass="25866">MAALLTSRDDLDIIPSLIESNILFGTQLLQTLRQTPVEVFINTGTFAEYLYGDGQYNSSYLYSATKTAFHAMIRYYQQLIGFKVINVIPYTVYGQVDTQPKIMDIIYNSFLQKDAINMSGGEQTLDFVHIDDVVAFYALLIDKIDSLVNPWEDYHLGTGKGHTLRQLAQLFQAQLGLPENINWGALPYRPRDTMYSVAPIAKLIAHFGWVPATVIQSGVTKFIAGKQIAAS</sequence>
<keyword evidence="4" id="KW-1185">Reference proteome</keyword>
<feature type="domain" description="NAD-dependent epimerase/dehydratase" evidence="2">
    <location>
        <begin position="16"/>
        <end position="149"/>
    </location>
</feature>
<name>A0A8T9SRI0_9BACT</name>
<dbReference type="RefSeq" id="WP_245091199.1">
    <property type="nucleotide sequence ID" value="NZ_CP095053.1"/>
</dbReference>
<comment type="similarity">
    <text evidence="1">Belongs to the NAD(P)-dependent epimerase/dehydratase family.</text>
</comment>
<evidence type="ECO:0000256" key="1">
    <source>
        <dbReference type="ARBA" id="ARBA00007637"/>
    </source>
</evidence>
<dbReference type="InterPro" id="IPR036291">
    <property type="entry name" value="NAD(P)-bd_dom_sf"/>
</dbReference>
<dbReference type="Pfam" id="PF01370">
    <property type="entry name" value="Epimerase"/>
    <property type="match status" value="1"/>
</dbReference>
<dbReference type="AlphaFoldDB" id="A0A8T9SRI0"/>
<gene>
    <name evidence="3" type="ORF">MUN82_13455</name>
</gene>
<dbReference type="PANTHER" id="PTHR43000">
    <property type="entry name" value="DTDP-D-GLUCOSE 4,6-DEHYDRATASE-RELATED"/>
    <property type="match status" value="1"/>
</dbReference>
<dbReference type="EMBL" id="CP095053">
    <property type="protein sequence ID" value="UOR03951.1"/>
    <property type="molecule type" value="Genomic_DNA"/>
</dbReference>
<dbReference type="Proteomes" id="UP000829925">
    <property type="component" value="Chromosome"/>
</dbReference>
<evidence type="ECO:0000313" key="4">
    <source>
        <dbReference type="Proteomes" id="UP000829925"/>
    </source>
</evidence>
<organism evidence="3 4">
    <name type="scientific">Hymenobacter aerilatus</name>
    <dbReference type="NCBI Taxonomy" id="2932251"/>
    <lineage>
        <taxon>Bacteria</taxon>
        <taxon>Pseudomonadati</taxon>
        <taxon>Bacteroidota</taxon>
        <taxon>Cytophagia</taxon>
        <taxon>Cytophagales</taxon>
        <taxon>Hymenobacteraceae</taxon>
        <taxon>Hymenobacter</taxon>
    </lineage>
</organism>
<accession>A0A8T9SRI0</accession>
<evidence type="ECO:0000259" key="2">
    <source>
        <dbReference type="Pfam" id="PF01370"/>
    </source>
</evidence>
<evidence type="ECO:0000313" key="3">
    <source>
        <dbReference type="EMBL" id="UOR03951.1"/>
    </source>
</evidence>
<dbReference type="SUPFAM" id="SSF51735">
    <property type="entry name" value="NAD(P)-binding Rossmann-fold domains"/>
    <property type="match status" value="1"/>
</dbReference>
<proteinExistence type="inferred from homology"/>